<reference evidence="2 4" key="1">
    <citation type="submission" date="2015-01" db="EMBL/GenBank/DDBJ databases">
        <title>Genome Sequencing of Rickettsiales.</title>
        <authorList>
            <person name="Daugherty S.C."/>
            <person name="Su Q."/>
            <person name="Abolude K."/>
            <person name="Beier-Sexton M."/>
            <person name="Carlyon J.A."/>
            <person name="Carter R."/>
            <person name="Day N.P."/>
            <person name="Dumler S.J."/>
            <person name="Dyachenko V."/>
            <person name="Godinez A."/>
            <person name="Kurtti T.J."/>
            <person name="Lichay M."/>
            <person name="Mullins K.E."/>
            <person name="Ott S."/>
            <person name="Pappas-Brown V."/>
            <person name="Paris D.H."/>
            <person name="Patel P."/>
            <person name="Richards A.L."/>
            <person name="Sadzewicz L."/>
            <person name="Sears K."/>
            <person name="Seidman D."/>
            <person name="Sengamalay N."/>
            <person name="Stenos J."/>
            <person name="Tallon L.J."/>
            <person name="Vincent G."/>
            <person name="Fraser C.M."/>
            <person name="Munderloh U."/>
            <person name="Dunning-Hotopp J.C."/>
        </authorList>
    </citation>
    <scope>NUCLEOTIDE SEQUENCE [LARGE SCALE GENOMIC DNA]</scope>
    <source>
        <strain evidence="2 4">CRT53-1</strain>
    </source>
</reference>
<evidence type="ECO:0000313" key="3">
    <source>
        <dbReference type="EMBL" id="KJV85639.1"/>
    </source>
</evidence>
<feature type="transmembrane region" description="Helical" evidence="1">
    <location>
        <begin position="12"/>
        <end position="32"/>
    </location>
</feature>
<evidence type="ECO:0000313" key="4">
    <source>
        <dbReference type="Proteomes" id="UP000033722"/>
    </source>
</evidence>
<keyword evidence="1" id="KW-0812">Transmembrane</keyword>
<dbReference type="EMBL" id="LAOD01000024">
    <property type="protein sequence ID" value="KJV83963.1"/>
    <property type="molecule type" value="Genomic_DNA"/>
</dbReference>
<dbReference type="EMBL" id="LAOD01000023">
    <property type="protein sequence ID" value="KJV85639.1"/>
    <property type="molecule type" value="Genomic_DNA"/>
</dbReference>
<accession>A0A0F3PUM3</accession>
<organism evidence="2 4">
    <name type="scientific">Anaplasma phagocytophilum str. CRT53-1</name>
    <dbReference type="NCBI Taxonomy" id="1359157"/>
    <lineage>
        <taxon>Bacteria</taxon>
        <taxon>Pseudomonadati</taxon>
        <taxon>Pseudomonadota</taxon>
        <taxon>Alphaproteobacteria</taxon>
        <taxon>Rickettsiales</taxon>
        <taxon>Anaplasmataceae</taxon>
        <taxon>Anaplasma</taxon>
        <taxon>phagocytophilum group</taxon>
    </lineage>
</organism>
<dbReference type="PATRIC" id="fig|1359157.3.peg.815"/>
<proteinExistence type="predicted"/>
<evidence type="ECO:0000313" key="2">
    <source>
        <dbReference type="EMBL" id="KJV83963.1"/>
    </source>
</evidence>
<sequence length="37" mass="4275">MPNTSYATGKYLFMLLHAVMWLLLAIVAYFALKAWLL</sequence>
<dbReference type="Proteomes" id="UP000033722">
    <property type="component" value="Unassembled WGS sequence"/>
</dbReference>
<comment type="caution">
    <text evidence="2">The sequence shown here is derived from an EMBL/GenBank/DDBJ whole genome shotgun (WGS) entry which is preliminary data.</text>
</comment>
<name>A0A0F3PUM3_ANAPH</name>
<keyword evidence="1" id="KW-0472">Membrane</keyword>
<gene>
    <name evidence="3" type="ORF">APHCRT_1012</name>
    <name evidence="2" type="ORF">APHCRT_1019</name>
</gene>
<protein>
    <submittedName>
        <fullName evidence="2">Putative membrane protein</fullName>
    </submittedName>
</protein>
<keyword evidence="1" id="KW-1133">Transmembrane helix</keyword>
<dbReference type="AlphaFoldDB" id="A0A0F3PUM3"/>
<evidence type="ECO:0000256" key="1">
    <source>
        <dbReference type="SAM" id="Phobius"/>
    </source>
</evidence>